<dbReference type="Proteomes" id="UP000472710">
    <property type="component" value="Unassembled WGS sequence"/>
</dbReference>
<proteinExistence type="predicted"/>
<name>A0ABQ1CNU7_STRDI</name>
<feature type="region of interest" description="Disordered" evidence="1">
    <location>
        <begin position="81"/>
        <end position="160"/>
    </location>
</feature>
<dbReference type="GeneID" id="95073073"/>
<feature type="region of interest" description="Disordered" evidence="1">
    <location>
        <begin position="1"/>
        <end position="29"/>
    </location>
</feature>
<dbReference type="RefSeq" id="WP_189500564.1">
    <property type="nucleotide sequence ID" value="NZ_BLLN01000003.1"/>
</dbReference>
<protein>
    <submittedName>
        <fullName evidence="2">Uncharacterized protein</fullName>
    </submittedName>
</protein>
<dbReference type="EMBL" id="BLLN01000003">
    <property type="protein sequence ID" value="GFH71814.1"/>
    <property type="molecule type" value="Genomic_DNA"/>
</dbReference>
<gene>
    <name evidence="2" type="ORF">Sdia_25820</name>
</gene>
<feature type="compositionally biased region" description="Basic and acidic residues" evidence="1">
    <location>
        <begin position="124"/>
        <end position="135"/>
    </location>
</feature>
<organism evidence="2 3">
    <name type="scientific">Streptomyces diastaticus subsp. diastaticus</name>
    <dbReference type="NCBI Taxonomy" id="68040"/>
    <lineage>
        <taxon>Bacteria</taxon>
        <taxon>Bacillati</taxon>
        <taxon>Actinomycetota</taxon>
        <taxon>Actinomycetes</taxon>
        <taxon>Kitasatosporales</taxon>
        <taxon>Streptomycetaceae</taxon>
        <taxon>Streptomyces</taxon>
        <taxon>Streptomyces diastaticus group</taxon>
    </lineage>
</organism>
<dbReference type="Gene3D" id="3.40.190.10">
    <property type="entry name" value="Periplasmic binding protein-like II"/>
    <property type="match status" value="2"/>
</dbReference>
<reference evidence="2 3" key="1">
    <citation type="submission" date="2020-02" db="EMBL/GenBank/DDBJ databases">
        <title>Whole genome shotgun sequence of Streptomyces diastaticus subsp. diastaticus NBRC 13412.</title>
        <authorList>
            <person name="Ichikawa N."/>
            <person name="Komaki H."/>
            <person name="Tamura T."/>
        </authorList>
    </citation>
    <scope>NUCLEOTIDE SEQUENCE [LARGE SCALE GENOMIC DNA]</scope>
    <source>
        <strain evidence="2 3">NBRC 13412</strain>
    </source>
</reference>
<evidence type="ECO:0000256" key="1">
    <source>
        <dbReference type="SAM" id="MobiDB-lite"/>
    </source>
</evidence>
<sequence length="160" mass="16517">MLLEERHPPVDERAERVGRQARDQGGAAAGVADAAAGALGSEAGREVAGFEEALPALGSGRHRAGTGDAGVTGERRVAPDFVSHTNDGQGFAVREDSTPEKVTALSRPRGPHVATGTTSEVALEENRPRCAERAGSRTRCGPTPNRAPCGARSRRAAATS</sequence>
<keyword evidence="3" id="KW-1185">Reference proteome</keyword>
<feature type="compositionally biased region" description="Basic and acidic residues" evidence="1">
    <location>
        <begin position="1"/>
        <end position="22"/>
    </location>
</feature>
<dbReference type="SUPFAM" id="SSF53850">
    <property type="entry name" value="Periplasmic binding protein-like II"/>
    <property type="match status" value="1"/>
</dbReference>
<evidence type="ECO:0000313" key="3">
    <source>
        <dbReference type="Proteomes" id="UP000472710"/>
    </source>
</evidence>
<comment type="caution">
    <text evidence="2">The sequence shown here is derived from an EMBL/GenBank/DDBJ whole genome shotgun (WGS) entry which is preliminary data.</text>
</comment>
<accession>A0ABQ1CNU7</accession>
<evidence type="ECO:0000313" key="2">
    <source>
        <dbReference type="EMBL" id="GFH71814.1"/>
    </source>
</evidence>